<dbReference type="Proteomes" id="UP000807025">
    <property type="component" value="Unassembled WGS sequence"/>
</dbReference>
<reference evidence="3" key="1">
    <citation type="submission" date="2020-11" db="EMBL/GenBank/DDBJ databases">
        <authorList>
            <consortium name="DOE Joint Genome Institute"/>
            <person name="Ahrendt S."/>
            <person name="Riley R."/>
            <person name="Andreopoulos W."/>
            <person name="Labutti K."/>
            <person name="Pangilinan J."/>
            <person name="Ruiz-Duenas F.J."/>
            <person name="Barrasa J.M."/>
            <person name="Sanchez-Garcia M."/>
            <person name="Camarero S."/>
            <person name="Miyauchi S."/>
            <person name="Serrano A."/>
            <person name="Linde D."/>
            <person name="Babiker R."/>
            <person name="Drula E."/>
            <person name="Ayuso-Fernandez I."/>
            <person name="Pacheco R."/>
            <person name="Padilla G."/>
            <person name="Ferreira P."/>
            <person name="Barriuso J."/>
            <person name="Kellner H."/>
            <person name="Castanera R."/>
            <person name="Alfaro M."/>
            <person name="Ramirez L."/>
            <person name="Pisabarro A.G."/>
            <person name="Kuo A."/>
            <person name="Tritt A."/>
            <person name="Lipzen A."/>
            <person name="He G."/>
            <person name="Yan M."/>
            <person name="Ng V."/>
            <person name="Cullen D."/>
            <person name="Martin F."/>
            <person name="Rosso M.-N."/>
            <person name="Henrissat B."/>
            <person name="Hibbett D."/>
            <person name="Martinez A.T."/>
            <person name="Grigoriev I.V."/>
        </authorList>
    </citation>
    <scope>NUCLEOTIDE SEQUENCE</scope>
    <source>
        <strain evidence="3">ATCC 90797</strain>
    </source>
</reference>
<feature type="domain" description="F-box" evidence="2">
    <location>
        <begin position="25"/>
        <end position="71"/>
    </location>
</feature>
<protein>
    <recommendedName>
        <fullName evidence="2">F-box domain-containing protein</fullName>
    </recommendedName>
</protein>
<evidence type="ECO:0000313" key="3">
    <source>
        <dbReference type="EMBL" id="KAF9495148.1"/>
    </source>
</evidence>
<keyword evidence="4" id="KW-1185">Reference proteome</keyword>
<dbReference type="SUPFAM" id="SSF101908">
    <property type="entry name" value="Putative isomerase YbhE"/>
    <property type="match status" value="1"/>
</dbReference>
<dbReference type="Pfam" id="PF12937">
    <property type="entry name" value="F-box-like"/>
    <property type="match status" value="1"/>
</dbReference>
<dbReference type="SUPFAM" id="SSF81383">
    <property type="entry name" value="F-box domain"/>
    <property type="match status" value="1"/>
</dbReference>
<dbReference type="InterPro" id="IPR036047">
    <property type="entry name" value="F-box-like_dom_sf"/>
</dbReference>
<feature type="region of interest" description="Disordered" evidence="1">
    <location>
        <begin position="503"/>
        <end position="534"/>
    </location>
</feature>
<comment type="caution">
    <text evidence="3">The sequence shown here is derived from an EMBL/GenBank/DDBJ whole genome shotgun (WGS) entry which is preliminary data.</text>
</comment>
<evidence type="ECO:0000313" key="4">
    <source>
        <dbReference type="Proteomes" id="UP000807025"/>
    </source>
</evidence>
<accession>A0A9P5ZXY3</accession>
<dbReference type="PROSITE" id="PS50181">
    <property type="entry name" value="FBOX"/>
    <property type="match status" value="1"/>
</dbReference>
<evidence type="ECO:0000256" key="1">
    <source>
        <dbReference type="SAM" id="MobiDB-lite"/>
    </source>
</evidence>
<dbReference type="OrthoDB" id="3145038at2759"/>
<sequence length="578" mass="63780">MPLFAVKQSAHPECAISNNAACRRSAGILSLPLDTLIQVLSFANPQDIIAVRKTCRALMIATCQRIVWINALRLICAQRGIYTRSFPVKEMSLVQLEHAATTPFRFTSLLRHSSRSQKSPSPTAAANSTSSSSAQPVAIRLLQPRLPRDFAGDIGIFESSYLVPGGRFLLTRSSRNLLQVWDLGYSADMMIKPESVASHHLGDGELQFDPDAQITQDGEGLLVFLASENVFRIFEVYPLSESPSFRKVASIDVVLGGRCVYVFTSTLIIFYMNRRLTVWDYVEDNIVSWTIRSAQVWDIAVSNSHITLLDQGGFSIYKIPPLRPRAQVYQAPPQAYVSPQVPLLSVQYPISSVVKVADNWSWYTSVNDNRPVHFDVLGIGLPIASSEAASSSGSSYIYSLNNPSYSDPDVVDSDSLDDDNTGTNGGEALIIARYTLKKVKNHPRDGLPEYMPVLVEHVRLGGHLQPNVDNARSIRTGSRDLVLMWPSMQGKKLLVYYSDLEGSGQTTGDVPLTDSSPDRHDSDEVRPPRTRPRPRIASLEISGMFSGEVICCPFAGRVCSIDEQGTIHVMDYVRPVGS</sequence>
<dbReference type="AlphaFoldDB" id="A0A9P5ZXY3"/>
<gene>
    <name evidence="3" type="ORF">BDN71DRAFT_1496114</name>
</gene>
<feature type="compositionally biased region" description="Basic and acidic residues" evidence="1">
    <location>
        <begin position="516"/>
        <end position="527"/>
    </location>
</feature>
<evidence type="ECO:0000259" key="2">
    <source>
        <dbReference type="PROSITE" id="PS50181"/>
    </source>
</evidence>
<proteinExistence type="predicted"/>
<organism evidence="3 4">
    <name type="scientific">Pleurotus eryngii</name>
    <name type="common">Boletus of the steppes</name>
    <dbReference type="NCBI Taxonomy" id="5323"/>
    <lineage>
        <taxon>Eukaryota</taxon>
        <taxon>Fungi</taxon>
        <taxon>Dikarya</taxon>
        <taxon>Basidiomycota</taxon>
        <taxon>Agaricomycotina</taxon>
        <taxon>Agaricomycetes</taxon>
        <taxon>Agaricomycetidae</taxon>
        <taxon>Agaricales</taxon>
        <taxon>Pleurotineae</taxon>
        <taxon>Pleurotaceae</taxon>
        <taxon>Pleurotus</taxon>
    </lineage>
</organism>
<name>A0A9P5ZXY3_PLEER</name>
<dbReference type="EMBL" id="MU154565">
    <property type="protein sequence ID" value="KAF9495148.1"/>
    <property type="molecule type" value="Genomic_DNA"/>
</dbReference>
<dbReference type="InterPro" id="IPR001810">
    <property type="entry name" value="F-box_dom"/>
</dbReference>